<dbReference type="Pfam" id="PF06041">
    <property type="entry name" value="DUF924"/>
    <property type="match status" value="1"/>
</dbReference>
<reference evidence="1 2" key="1">
    <citation type="submission" date="2016-10" db="EMBL/GenBank/DDBJ databases">
        <authorList>
            <person name="de Groot N.N."/>
        </authorList>
    </citation>
    <scope>NUCLEOTIDE SEQUENCE [LARGE SCALE GENOMIC DNA]</scope>
    <source>
        <strain evidence="1 2">DSM 19706</strain>
    </source>
</reference>
<dbReference type="STRING" id="349064.SAMN05660429_01959"/>
<dbReference type="InterPro" id="IPR010323">
    <property type="entry name" value="DUF924"/>
</dbReference>
<keyword evidence="2" id="KW-1185">Reference proteome</keyword>
<dbReference type="InterPro" id="IPR011990">
    <property type="entry name" value="TPR-like_helical_dom_sf"/>
</dbReference>
<gene>
    <name evidence="1" type="ORF">SAMN05660429_01959</name>
</gene>
<protein>
    <submittedName>
        <fullName evidence="1">Uncharacterized conserved protein, DUF924 family</fullName>
    </submittedName>
</protein>
<name>A0A1I0EWM5_THASX</name>
<dbReference type="AlphaFoldDB" id="A0A1I0EWM5"/>
<evidence type="ECO:0000313" key="1">
    <source>
        <dbReference type="EMBL" id="SET49551.1"/>
    </source>
</evidence>
<dbReference type="Gene3D" id="1.25.40.10">
    <property type="entry name" value="Tetratricopeptide repeat domain"/>
    <property type="match status" value="1"/>
</dbReference>
<proteinExistence type="predicted"/>
<evidence type="ECO:0000313" key="2">
    <source>
        <dbReference type="Proteomes" id="UP000199308"/>
    </source>
</evidence>
<dbReference type="SUPFAM" id="SSF48452">
    <property type="entry name" value="TPR-like"/>
    <property type="match status" value="1"/>
</dbReference>
<dbReference type="EMBL" id="FOHK01000008">
    <property type="protein sequence ID" value="SET49551.1"/>
    <property type="molecule type" value="Genomic_DNA"/>
</dbReference>
<organism evidence="1 2">
    <name type="scientific">Thalassotalea agarivorans</name>
    <name type="common">Thalassomonas agarivorans</name>
    <dbReference type="NCBI Taxonomy" id="349064"/>
    <lineage>
        <taxon>Bacteria</taxon>
        <taxon>Pseudomonadati</taxon>
        <taxon>Pseudomonadota</taxon>
        <taxon>Gammaproteobacteria</taxon>
        <taxon>Alteromonadales</taxon>
        <taxon>Colwelliaceae</taxon>
        <taxon>Thalassotalea</taxon>
    </lineage>
</organism>
<accession>A0A1I0EWM5</accession>
<dbReference type="RefSeq" id="WP_093329662.1">
    <property type="nucleotide sequence ID" value="NZ_AP027363.1"/>
</dbReference>
<sequence length="179" mass="20545">MQYEKVIAFWFDTLKPNQWFAKSDTLDKEITATFSQTHAYVVAGESEQWRQHALGALAEIIVLDQFSRNIFRDRPAAFAYDGQALVLAQRAIELGLDQQLTPPQKSFMYMPFMHSESLAIHKIAETLFAQPGLEHNLAFELKHKVIIEQFGRYPHRNNILSRESTAEERAFLAQPGSSF</sequence>
<dbReference type="OrthoDB" id="7593450at2"/>
<dbReference type="Gene3D" id="1.20.58.320">
    <property type="entry name" value="TPR-like"/>
    <property type="match status" value="1"/>
</dbReference>
<dbReference type="Proteomes" id="UP000199308">
    <property type="component" value="Unassembled WGS sequence"/>
</dbReference>